<feature type="transmembrane region" description="Helical" evidence="16">
    <location>
        <begin position="445"/>
        <end position="472"/>
    </location>
</feature>
<keyword evidence="2" id="KW-1003">Cell membrane</keyword>
<evidence type="ECO:0000256" key="7">
    <source>
        <dbReference type="ARBA" id="ARBA00022741"/>
    </source>
</evidence>
<dbReference type="FunFam" id="2.90.10.10:FF:000005">
    <property type="entry name" value="G-type lectin S-receptor-like serine/threonine-protein kinase"/>
    <property type="match status" value="1"/>
</dbReference>
<keyword evidence="12" id="KW-0325">Glycoprotein</keyword>
<dbReference type="Pfam" id="PF00954">
    <property type="entry name" value="S_locus_glycop"/>
    <property type="match status" value="1"/>
</dbReference>
<evidence type="ECO:0000256" key="17">
    <source>
        <dbReference type="SAM" id="SignalP"/>
    </source>
</evidence>
<keyword evidence="10" id="KW-1015">Disulfide bond</keyword>
<dbReference type="SMART" id="SM00220">
    <property type="entry name" value="S_TKc"/>
    <property type="match status" value="1"/>
</dbReference>
<evidence type="ECO:0000256" key="1">
    <source>
        <dbReference type="ARBA" id="ARBA00004251"/>
    </source>
</evidence>
<comment type="catalytic activity">
    <reaction evidence="13 15">
        <text>L-threonyl-[protein] + ATP = O-phospho-L-threonyl-[protein] + ADP + H(+)</text>
        <dbReference type="Rhea" id="RHEA:46608"/>
        <dbReference type="Rhea" id="RHEA-COMP:11060"/>
        <dbReference type="Rhea" id="RHEA-COMP:11605"/>
        <dbReference type="ChEBI" id="CHEBI:15378"/>
        <dbReference type="ChEBI" id="CHEBI:30013"/>
        <dbReference type="ChEBI" id="CHEBI:30616"/>
        <dbReference type="ChEBI" id="CHEBI:61977"/>
        <dbReference type="ChEBI" id="CHEBI:456216"/>
        <dbReference type="EC" id="2.7.11.1"/>
    </reaction>
</comment>
<evidence type="ECO:0000256" key="2">
    <source>
        <dbReference type="ARBA" id="ARBA00022475"/>
    </source>
</evidence>
<dbReference type="InterPro" id="IPR003609">
    <property type="entry name" value="Pan_app"/>
</dbReference>
<dbReference type="InterPro" id="IPR036426">
    <property type="entry name" value="Bulb-type_lectin_dom_sf"/>
</dbReference>
<dbReference type="InterPro" id="IPR001480">
    <property type="entry name" value="Bulb-type_lectin_dom"/>
</dbReference>
<name>A0A4S4EM90_CAMSN</name>
<dbReference type="SMART" id="SM00108">
    <property type="entry name" value="B_lectin"/>
    <property type="match status" value="1"/>
</dbReference>
<dbReference type="Gene3D" id="1.10.510.10">
    <property type="entry name" value="Transferase(Phosphotransferase) domain 1"/>
    <property type="match status" value="1"/>
</dbReference>
<evidence type="ECO:0000256" key="10">
    <source>
        <dbReference type="ARBA" id="ARBA00023157"/>
    </source>
</evidence>
<dbReference type="GO" id="GO:0106310">
    <property type="term" value="F:protein serine kinase activity"/>
    <property type="evidence" value="ECO:0007669"/>
    <property type="project" value="RHEA"/>
</dbReference>
<dbReference type="SUPFAM" id="SSF51110">
    <property type="entry name" value="alpha-D-mannose-specific plant lectins"/>
    <property type="match status" value="1"/>
</dbReference>
<keyword evidence="16" id="KW-1133">Transmembrane helix</keyword>
<sequence>MGIRNRFACVFLSFSLFLFFLMVPSESATDTITQSQPMSIAQTLISSGQVFELGFFTPGNSSNLYIGIWYKNIPARRVLWVLNRENPIPASDNASSLTIGSDGNLRLLDGKRNTVWSTNVSVPSNKTIAVLSDNGDFVLEDNATGWISWESFKYPSDTFLSGMMIGFNNNTGEKRFLSSWKTDDNPSPSKYVLGLTQDAPPQVIFWNDSKPTWIGGPWDGWKFIGIPDRGQGYSNGLNVIQDTQQQSVFLSFNMYNTSGVTIIVVTPEGIVKTMVWVEQTKSWYVNWVAPANPCDVYGYCGPNGVCNKNGSSICQCLKGFVPNSIEDWRNGNWTGGCVRRTELLCQMNVTSLASGKAKNDGFLKLSGLKLPDHFVYMYNQDSSGCQQWCLSNCSCVAYAIVTGIGCMVWVGSLLDIQQFAIVDGDDLFLRLAYADLGENHERKKVIIVVSITTISVLLLFGVFLFSLCRWWRCNHRVKRSSKVKSSALITTRDTSQDSIWGNHATHLELSELPMIDFDKILVATDNFSGANKLGEGGFGPVYKGKLEDGQKVAVKRLSSHSGQGAEEFKNEIILISKLRHRNLVRLLGCCIEGDEKLLVYEYLTNRSLDTFLFDAEKREQLDWAKRFHIIQGIARGLLYLHRDSCLRVIHRDLKASNILLDDNMNPKISDFGLARTFQLTQELANTHRVMGTFGYMSPEYAMEGLFSEKSDVFSFGVLLLEIVNGTRSTSLHHYDEKHHNLLGYAWQMWNESRSLDLVDEALADSCSHSEVVKCIHIGLLCVQDHATDRPTMSTVVLMLSSEMEIPLPKQPAFTIQSLLDSDLRSQCNNICSTNGDIISTIEGR</sequence>
<feature type="signal peptide" evidence="17">
    <location>
        <begin position="1"/>
        <end position="27"/>
    </location>
</feature>
<dbReference type="EMBL" id="SDRB02003587">
    <property type="protein sequence ID" value="THG17324.1"/>
    <property type="molecule type" value="Genomic_DNA"/>
</dbReference>
<dbReference type="PROSITE" id="PS50948">
    <property type="entry name" value="PAN"/>
    <property type="match status" value="1"/>
</dbReference>
<evidence type="ECO:0000256" key="12">
    <source>
        <dbReference type="ARBA" id="ARBA00023180"/>
    </source>
</evidence>
<dbReference type="EC" id="2.7.11.1" evidence="15"/>
<dbReference type="GO" id="GO:0045087">
    <property type="term" value="P:innate immune response"/>
    <property type="evidence" value="ECO:0007669"/>
    <property type="project" value="UniProtKB-ARBA"/>
</dbReference>
<dbReference type="CDD" id="cd00028">
    <property type="entry name" value="B_lectin"/>
    <property type="match status" value="1"/>
</dbReference>
<dbReference type="FunFam" id="3.30.200.20:FF:000195">
    <property type="entry name" value="G-type lectin S-receptor-like serine/threonine-protein kinase"/>
    <property type="match status" value="1"/>
</dbReference>
<gene>
    <name evidence="21" type="ORF">TEA_018303</name>
</gene>
<dbReference type="Gene3D" id="2.90.10.10">
    <property type="entry name" value="Bulb-type lectin domain"/>
    <property type="match status" value="1"/>
</dbReference>
<dbReference type="CDD" id="cd00054">
    <property type="entry name" value="EGF_CA"/>
    <property type="match status" value="1"/>
</dbReference>
<keyword evidence="16" id="KW-0812">Transmembrane</keyword>
<dbReference type="PROSITE" id="PS50011">
    <property type="entry name" value="PROTEIN_KINASE_DOM"/>
    <property type="match status" value="1"/>
</dbReference>
<comment type="subcellular location">
    <subcellularLocation>
        <location evidence="1">Cell membrane</location>
        <topology evidence="1">Single-pass type I membrane protein</topology>
    </subcellularLocation>
</comment>
<dbReference type="PIRSF" id="PIRSF000641">
    <property type="entry name" value="SRK"/>
    <property type="match status" value="1"/>
</dbReference>
<keyword evidence="5 17" id="KW-0732">Signal</keyword>
<dbReference type="GO" id="GO:0048544">
    <property type="term" value="P:recognition of pollen"/>
    <property type="evidence" value="ECO:0007669"/>
    <property type="project" value="InterPro"/>
</dbReference>
<dbReference type="AlphaFoldDB" id="A0A4S4EM90"/>
<keyword evidence="9 15" id="KW-0067">ATP-binding</keyword>
<evidence type="ECO:0000256" key="5">
    <source>
        <dbReference type="ARBA" id="ARBA00022729"/>
    </source>
</evidence>
<keyword evidence="16" id="KW-0472">Membrane</keyword>
<evidence type="ECO:0000256" key="16">
    <source>
        <dbReference type="SAM" id="Phobius"/>
    </source>
</evidence>
<protein>
    <recommendedName>
        <fullName evidence="15">Receptor-like serine/threonine-protein kinase</fullName>
        <ecNumber evidence="15">2.7.11.1</ecNumber>
    </recommendedName>
</protein>
<evidence type="ECO:0000256" key="8">
    <source>
        <dbReference type="ARBA" id="ARBA00022777"/>
    </source>
</evidence>
<dbReference type="InterPro" id="IPR011009">
    <property type="entry name" value="Kinase-like_dom_sf"/>
</dbReference>
<dbReference type="GO" id="GO:0004674">
    <property type="term" value="F:protein serine/threonine kinase activity"/>
    <property type="evidence" value="ECO:0007669"/>
    <property type="project" value="UniProtKB-KW"/>
</dbReference>
<comment type="catalytic activity">
    <reaction evidence="14 15">
        <text>L-seryl-[protein] + ATP = O-phospho-L-seryl-[protein] + ADP + H(+)</text>
        <dbReference type="Rhea" id="RHEA:17989"/>
        <dbReference type="Rhea" id="RHEA-COMP:9863"/>
        <dbReference type="Rhea" id="RHEA-COMP:11604"/>
        <dbReference type="ChEBI" id="CHEBI:15378"/>
        <dbReference type="ChEBI" id="CHEBI:29999"/>
        <dbReference type="ChEBI" id="CHEBI:30616"/>
        <dbReference type="ChEBI" id="CHEBI:83421"/>
        <dbReference type="ChEBI" id="CHEBI:456216"/>
        <dbReference type="EC" id="2.7.11.1"/>
    </reaction>
</comment>
<keyword evidence="3 15" id="KW-0723">Serine/threonine-protein kinase</keyword>
<comment type="caution">
    <text evidence="21">The sequence shown here is derived from an EMBL/GenBank/DDBJ whole genome shotgun (WGS) entry which is preliminary data.</text>
</comment>
<evidence type="ECO:0000313" key="21">
    <source>
        <dbReference type="EMBL" id="THG17324.1"/>
    </source>
</evidence>
<dbReference type="InterPro" id="IPR024171">
    <property type="entry name" value="SRK-like_kinase"/>
</dbReference>
<dbReference type="Pfam" id="PF08276">
    <property type="entry name" value="PAN_2"/>
    <property type="match status" value="1"/>
</dbReference>
<evidence type="ECO:0000256" key="9">
    <source>
        <dbReference type="ARBA" id="ARBA00022840"/>
    </source>
</evidence>
<dbReference type="Pfam" id="PF01453">
    <property type="entry name" value="B_lectin"/>
    <property type="match status" value="1"/>
</dbReference>
<keyword evidence="11" id="KW-0675">Receptor</keyword>
<evidence type="ECO:0000256" key="14">
    <source>
        <dbReference type="ARBA" id="ARBA00048679"/>
    </source>
</evidence>
<dbReference type="Pfam" id="PF07714">
    <property type="entry name" value="PK_Tyr_Ser-Thr"/>
    <property type="match status" value="1"/>
</dbReference>
<dbReference type="FunFam" id="1.10.510.10:FF:000345">
    <property type="entry name" value="G-type lectin S-receptor-like serine/threonine-protein kinase"/>
    <property type="match status" value="1"/>
</dbReference>
<evidence type="ECO:0000256" key="13">
    <source>
        <dbReference type="ARBA" id="ARBA00047899"/>
    </source>
</evidence>
<keyword evidence="22" id="KW-1185">Reference proteome</keyword>
<keyword evidence="6" id="KW-0430">Lectin</keyword>
<keyword evidence="7 15" id="KW-0547">Nucleotide-binding</keyword>
<feature type="domain" description="Protein kinase" evidence="18">
    <location>
        <begin position="527"/>
        <end position="813"/>
    </location>
</feature>
<dbReference type="Gene3D" id="3.30.200.20">
    <property type="entry name" value="Phosphorylase Kinase, domain 1"/>
    <property type="match status" value="1"/>
</dbReference>
<dbReference type="PANTHER" id="PTHR27002">
    <property type="entry name" value="RECEPTOR-LIKE SERINE/THREONINE-PROTEIN KINASE SD1-8"/>
    <property type="match status" value="1"/>
</dbReference>
<feature type="domain" description="Bulb-type lectin" evidence="19">
    <location>
        <begin position="29"/>
        <end position="152"/>
    </location>
</feature>
<reference evidence="21 22" key="1">
    <citation type="journal article" date="2018" name="Proc. Natl. Acad. Sci. U.S.A.">
        <title>Draft genome sequence of Camellia sinensis var. sinensis provides insights into the evolution of the tea genome and tea quality.</title>
        <authorList>
            <person name="Wei C."/>
            <person name="Yang H."/>
            <person name="Wang S."/>
            <person name="Zhao J."/>
            <person name="Liu C."/>
            <person name="Gao L."/>
            <person name="Xia E."/>
            <person name="Lu Y."/>
            <person name="Tai Y."/>
            <person name="She G."/>
            <person name="Sun J."/>
            <person name="Cao H."/>
            <person name="Tong W."/>
            <person name="Gao Q."/>
            <person name="Li Y."/>
            <person name="Deng W."/>
            <person name="Jiang X."/>
            <person name="Wang W."/>
            <person name="Chen Q."/>
            <person name="Zhang S."/>
            <person name="Li H."/>
            <person name="Wu J."/>
            <person name="Wang P."/>
            <person name="Li P."/>
            <person name="Shi C."/>
            <person name="Zheng F."/>
            <person name="Jian J."/>
            <person name="Huang B."/>
            <person name="Shan D."/>
            <person name="Shi M."/>
            <person name="Fang C."/>
            <person name="Yue Y."/>
            <person name="Li F."/>
            <person name="Li D."/>
            <person name="Wei S."/>
            <person name="Han B."/>
            <person name="Jiang C."/>
            <person name="Yin Y."/>
            <person name="Xia T."/>
            <person name="Zhang Z."/>
            <person name="Bennetzen J.L."/>
            <person name="Zhao S."/>
            <person name="Wan X."/>
        </authorList>
    </citation>
    <scope>NUCLEOTIDE SEQUENCE [LARGE SCALE GENOMIC DNA]</scope>
    <source>
        <strain evidence="22">cv. Shuchazao</strain>
        <tissue evidence="21">Leaf</tissue>
    </source>
</reference>
<dbReference type="CDD" id="cd01098">
    <property type="entry name" value="PAN_AP_plant"/>
    <property type="match status" value="1"/>
</dbReference>
<dbReference type="STRING" id="542762.A0A4S4EM90"/>
<dbReference type="GO" id="GO:0005886">
    <property type="term" value="C:plasma membrane"/>
    <property type="evidence" value="ECO:0007669"/>
    <property type="project" value="UniProtKB-SubCell"/>
</dbReference>
<dbReference type="PROSITE" id="PS00108">
    <property type="entry name" value="PROTEIN_KINASE_ST"/>
    <property type="match status" value="1"/>
</dbReference>
<keyword evidence="8 15" id="KW-0418">Kinase</keyword>
<evidence type="ECO:0000256" key="15">
    <source>
        <dbReference type="PIRNR" id="PIRNR000641"/>
    </source>
</evidence>
<dbReference type="GO" id="GO:0005524">
    <property type="term" value="F:ATP binding"/>
    <property type="evidence" value="ECO:0007669"/>
    <property type="project" value="UniProtKB-KW"/>
</dbReference>
<dbReference type="CDD" id="cd14066">
    <property type="entry name" value="STKc_IRAK"/>
    <property type="match status" value="1"/>
</dbReference>
<evidence type="ECO:0000256" key="4">
    <source>
        <dbReference type="ARBA" id="ARBA00022679"/>
    </source>
</evidence>
<evidence type="ECO:0000256" key="11">
    <source>
        <dbReference type="ARBA" id="ARBA00023170"/>
    </source>
</evidence>
<organism evidence="21 22">
    <name type="scientific">Camellia sinensis var. sinensis</name>
    <name type="common">China tea</name>
    <dbReference type="NCBI Taxonomy" id="542762"/>
    <lineage>
        <taxon>Eukaryota</taxon>
        <taxon>Viridiplantae</taxon>
        <taxon>Streptophyta</taxon>
        <taxon>Embryophyta</taxon>
        <taxon>Tracheophyta</taxon>
        <taxon>Spermatophyta</taxon>
        <taxon>Magnoliopsida</taxon>
        <taxon>eudicotyledons</taxon>
        <taxon>Gunneridae</taxon>
        <taxon>Pentapetalae</taxon>
        <taxon>asterids</taxon>
        <taxon>Ericales</taxon>
        <taxon>Theaceae</taxon>
        <taxon>Camellia</taxon>
    </lineage>
</organism>
<dbReference type="InterPro" id="IPR001245">
    <property type="entry name" value="Ser-Thr/Tyr_kinase_cat_dom"/>
</dbReference>
<evidence type="ECO:0000256" key="6">
    <source>
        <dbReference type="ARBA" id="ARBA00022734"/>
    </source>
</evidence>
<comment type="similarity">
    <text evidence="15">Belongs to the protein kinase superfamily. Ser/Thr protein kinase family.</text>
</comment>
<dbReference type="InterPro" id="IPR000858">
    <property type="entry name" value="S_locus_glycoprot_dom"/>
</dbReference>
<dbReference type="Proteomes" id="UP000306102">
    <property type="component" value="Unassembled WGS sequence"/>
</dbReference>
<keyword evidence="4 15" id="KW-0808">Transferase</keyword>
<evidence type="ECO:0000313" key="22">
    <source>
        <dbReference type="Proteomes" id="UP000306102"/>
    </source>
</evidence>
<evidence type="ECO:0000259" key="20">
    <source>
        <dbReference type="PROSITE" id="PS50948"/>
    </source>
</evidence>
<dbReference type="PANTHER" id="PTHR27002:SF422">
    <property type="entry name" value="RECEPTOR-LIKE SERINE_THREONINE-PROTEIN KINASE"/>
    <property type="match status" value="1"/>
</dbReference>
<dbReference type="InterPro" id="IPR000719">
    <property type="entry name" value="Prot_kinase_dom"/>
</dbReference>
<evidence type="ECO:0000259" key="19">
    <source>
        <dbReference type="PROSITE" id="PS50927"/>
    </source>
</evidence>
<proteinExistence type="inferred from homology"/>
<dbReference type="SMART" id="SM00473">
    <property type="entry name" value="PAN_AP"/>
    <property type="match status" value="1"/>
</dbReference>
<dbReference type="GO" id="GO:0030246">
    <property type="term" value="F:carbohydrate binding"/>
    <property type="evidence" value="ECO:0007669"/>
    <property type="project" value="UniProtKB-KW"/>
</dbReference>
<feature type="chain" id="PRO_5020309312" description="Receptor-like serine/threonine-protein kinase" evidence="17">
    <location>
        <begin position="28"/>
        <end position="844"/>
    </location>
</feature>
<feature type="domain" description="Apple" evidence="20">
    <location>
        <begin position="345"/>
        <end position="432"/>
    </location>
</feature>
<dbReference type="SUPFAM" id="SSF56112">
    <property type="entry name" value="Protein kinase-like (PK-like)"/>
    <property type="match status" value="1"/>
</dbReference>
<dbReference type="InterPro" id="IPR008271">
    <property type="entry name" value="Ser/Thr_kinase_AS"/>
</dbReference>
<dbReference type="PROSITE" id="PS50927">
    <property type="entry name" value="BULB_LECTIN"/>
    <property type="match status" value="1"/>
</dbReference>
<accession>A0A4S4EM90</accession>
<evidence type="ECO:0000259" key="18">
    <source>
        <dbReference type="PROSITE" id="PS50011"/>
    </source>
</evidence>
<evidence type="ECO:0000256" key="3">
    <source>
        <dbReference type="ARBA" id="ARBA00022527"/>
    </source>
</evidence>